<keyword evidence="5" id="KW-0418">Kinase</keyword>
<dbReference type="GO" id="GO:0016301">
    <property type="term" value="F:kinase activity"/>
    <property type="evidence" value="ECO:0007669"/>
    <property type="project" value="UniProtKB-KW"/>
</dbReference>
<dbReference type="Proteomes" id="UP001182556">
    <property type="component" value="Unassembled WGS sequence"/>
</dbReference>
<dbReference type="AlphaFoldDB" id="A0AAD9CW01"/>
<dbReference type="InterPro" id="IPR008828">
    <property type="entry name" value="Sin1/Avo1"/>
</dbReference>
<dbReference type="Pfam" id="PF16978">
    <property type="entry name" value="CRIM"/>
    <property type="match status" value="1"/>
</dbReference>
<feature type="region of interest" description="Disordered" evidence="2">
    <location>
        <begin position="107"/>
        <end position="167"/>
    </location>
</feature>
<evidence type="ECO:0000259" key="3">
    <source>
        <dbReference type="Pfam" id="PF16978"/>
    </source>
</evidence>
<evidence type="ECO:0000256" key="1">
    <source>
        <dbReference type="ARBA" id="ARBA00009407"/>
    </source>
</evidence>
<protein>
    <submittedName>
        <fullName evidence="5">Stress-activated map kinase interacting protein 1-domain-containing protein</fullName>
    </submittedName>
</protein>
<evidence type="ECO:0000313" key="6">
    <source>
        <dbReference type="Proteomes" id="UP001182556"/>
    </source>
</evidence>
<feature type="region of interest" description="Disordered" evidence="2">
    <location>
        <begin position="236"/>
        <end position="294"/>
    </location>
</feature>
<reference evidence="5" key="1">
    <citation type="submission" date="2023-02" db="EMBL/GenBank/DDBJ databases">
        <title>Identification and recombinant expression of a fungal hydrolase from Papiliotrema laurentii that hydrolyzes apple cutin and clears colloidal polyester polyurethane.</title>
        <authorList>
            <consortium name="DOE Joint Genome Institute"/>
            <person name="Roman V.A."/>
            <person name="Bojanowski C."/>
            <person name="Crable B.R."/>
            <person name="Wagner D.N."/>
            <person name="Hung C.S."/>
            <person name="Nadeau L.J."/>
            <person name="Schratz L."/>
            <person name="Haridas S."/>
            <person name="Pangilinan J."/>
            <person name="Lipzen A."/>
            <person name="Na H."/>
            <person name="Yan M."/>
            <person name="Ng V."/>
            <person name="Grigoriev I.V."/>
            <person name="Spatafora J.W."/>
            <person name="Barlow D."/>
            <person name="Biffinger J."/>
            <person name="Kelley-Loughnane N."/>
            <person name="Varaljay V.A."/>
            <person name="Crookes-Goodson W.J."/>
        </authorList>
    </citation>
    <scope>NUCLEOTIDE SEQUENCE</scope>
    <source>
        <strain evidence="5">5307AH</strain>
    </source>
</reference>
<dbReference type="InterPro" id="IPR031313">
    <property type="entry name" value="Sin1_PH_dom"/>
</dbReference>
<dbReference type="PANTHER" id="PTHR13335:SF1">
    <property type="entry name" value="TARGET OF RAPAMYCIN COMPLEX 2 SUBUNIT MAPKAP1"/>
    <property type="match status" value="1"/>
</dbReference>
<gene>
    <name evidence="5" type="ORF">DB88DRAFT_498696</name>
</gene>
<dbReference type="GO" id="GO:0005737">
    <property type="term" value="C:cytoplasm"/>
    <property type="evidence" value="ECO:0007669"/>
    <property type="project" value="TreeGrafter"/>
</dbReference>
<accession>A0AAD9CW01</accession>
<dbReference type="InterPro" id="IPR011993">
    <property type="entry name" value="PH-like_dom_sf"/>
</dbReference>
<dbReference type="GO" id="GO:0005886">
    <property type="term" value="C:plasma membrane"/>
    <property type="evidence" value="ECO:0007669"/>
    <property type="project" value="TreeGrafter"/>
</dbReference>
<dbReference type="GO" id="GO:0031932">
    <property type="term" value="C:TORC2 complex"/>
    <property type="evidence" value="ECO:0007669"/>
    <property type="project" value="InterPro"/>
</dbReference>
<feature type="compositionally biased region" description="Basic and acidic residues" evidence="2">
    <location>
        <begin position="275"/>
        <end position="292"/>
    </location>
</feature>
<dbReference type="InterPro" id="IPR031567">
    <property type="entry name" value="CRIM_dom"/>
</dbReference>
<sequence length="765" mass="81935">MAMITDPDYILQAIRLSTLRASDDSLTPRIVSLDPSFALNPYINASGLSDVDRWPEIKRALDSPPLDPVDRPRRRVSDENRAGGGGLNYTQTIMGGRSGALGMRVSGRAGGRAERKEGRANSSSAVDPPSPIAEMPSRSGLPTTDGFFSPSGRPRSDSAPVPKVLHNPMSGMSVITTGRGMGGGLGGTGLLGRTLSASETSEAVEAEEEDHGSAIGAAFMEETPASGAAMSARPHNLNIESADGGGMLGTPLVDEGSDIDEDEIEEEGDLDEDTRELPDPAKSKRSSLHPDTEELVFEPVPVPARRSVSGPSALTALLNKHVPHLVSTSAAPEDGDAAASNPFASLYASVAALSNIPSISLELYFPHSESPTTPLMVKVRKDATVEEVTGYGLYKYWEDSRHPLLSEQESETMWSTVGWGLRIVEDDGEVDEDFPPLDRESQISKFSYGQFAIVQATDAQAKQNAAKAPHIQRRPSRIIAPPIRTRPSVQGRPSFTSPQQPAAAAMSSTSLSSDSHLNPGLSSAIKGSVGLSSALSKTVLLRVRVTASADVHFTTTISVPADMYIADLTEVLCKKKRLQSPASDWVLCLADLTLALPLDRTVASLEGRTDLALVRRQWAVEHGLRIGDRRGGDPSASIFKRISEPAPLAKFGAGVTDITQTYKKYHVQRKIAIGRHERVLAIDGDYIHIMPSESRAFFDSMKTTSFHISLVASCKLTGRAGGFKINVWRETGQKRYEFEADNGRQAGESGHSRAAVGQQSGNSRA</sequence>
<dbReference type="PANTHER" id="PTHR13335">
    <property type="entry name" value="TARGET OF RAPAMYCIN COMPLEX 2 SUBUNIT MAPKAP1"/>
    <property type="match status" value="1"/>
</dbReference>
<proteinExistence type="inferred from homology"/>
<comment type="caution">
    <text evidence="5">The sequence shown here is derived from an EMBL/GenBank/DDBJ whole genome shotgun (WGS) entry which is preliminary data.</text>
</comment>
<evidence type="ECO:0000313" key="5">
    <source>
        <dbReference type="EMBL" id="KAK1921638.1"/>
    </source>
</evidence>
<feature type="compositionally biased region" description="Low complexity" evidence="2">
    <location>
        <begin position="496"/>
        <end position="511"/>
    </location>
</feature>
<dbReference type="Gene3D" id="2.30.29.30">
    <property type="entry name" value="Pleckstrin-homology domain (PH domain)/Phosphotyrosine-binding domain (PTB)"/>
    <property type="match status" value="1"/>
</dbReference>
<organism evidence="5 6">
    <name type="scientific">Papiliotrema laurentii</name>
    <name type="common">Cryptococcus laurentii</name>
    <dbReference type="NCBI Taxonomy" id="5418"/>
    <lineage>
        <taxon>Eukaryota</taxon>
        <taxon>Fungi</taxon>
        <taxon>Dikarya</taxon>
        <taxon>Basidiomycota</taxon>
        <taxon>Agaricomycotina</taxon>
        <taxon>Tremellomycetes</taxon>
        <taxon>Tremellales</taxon>
        <taxon>Rhynchogastremaceae</taxon>
        <taxon>Papiliotrema</taxon>
    </lineage>
</organism>
<comment type="similarity">
    <text evidence="1">Belongs to the SIN1 family.</text>
</comment>
<feature type="region of interest" description="Disordered" evidence="2">
    <location>
        <begin position="62"/>
        <end position="94"/>
    </location>
</feature>
<feature type="domain" description="CRIM" evidence="3">
    <location>
        <begin position="337"/>
        <end position="464"/>
    </location>
</feature>
<dbReference type="GO" id="GO:0038203">
    <property type="term" value="P:TORC2 signaling"/>
    <property type="evidence" value="ECO:0007669"/>
    <property type="project" value="TreeGrafter"/>
</dbReference>
<name>A0AAD9CW01_PAPLA</name>
<dbReference type="EMBL" id="JAODAN010000010">
    <property type="protein sequence ID" value="KAK1921638.1"/>
    <property type="molecule type" value="Genomic_DNA"/>
</dbReference>
<evidence type="ECO:0000256" key="2">
    <source>
        <dbReference type="SAM" id="MobiDB-lite"/>
    </source>
</evidence>
<dbReference type="Pfam" id="PF16979">
    <property type="entry name" value="SIN1_PH"/>
    <property type="match status" value="1"/>
</dbReference>
<keyword evidence="5" id="KW-0808">Transferase</keyword>
<feature type="compositionally biased region" description="Basic and acidic residues" evidence="2">
    <location>
        <begin position="68"/>
        <end position="81"/>
    </location>
</feature>
<feature type="compositionally biased region" description="Acidic residues" evidence="2">
    <location>
        <begin position="255"/>
        <end position="274"/>
    </location>
</feature>
<dbReference type="GO" id="GO:0005546">
    <property type="term" value="F:phosphatidylinositol-4,5-bisphosphate binding"/>
    <property type="evidence" value="ECO:0007669"/>
    <property type="project" value="TreeGrafter"/>
</dbReference>
<feature type="domain" description="SIN1-type PH" evidence="4">
    <location>
        <begin position="661"/>
        <end position="748"/>
    </location>
</feature>
<feature type="region of interest" description="Disordered" evidence="2">
    <location>
        <begin position="739"/>
        <end position="765"/>
    </location>
</feature>
<evidence type="ECO:0000259" key="4">
    <source>
        <dbReference type="Pfam" id="PF16979"/>
    </source>
</evidence>
<feature type="region of interest" description="Disordered" evidence="2">
    <location>
        <begin position="480"/>
        <end position="511"/>
    </location>
</feature>
<keyword evidence="6" id="KW-1185">Reference proteome</keyword>